<dbReference type="Proteomes" id="UP000248148">
    <property type="component" value="Unassembled WGS sequence"/>
</dbReference>
<evidence type="ECO:0000313" key="4">
    <source>
        <dbReference type="Proteomes" id="UP000248148"/>
    </source>
</evidence>
<keyword evidence="4" id="KW-1185">Reference proteome</keyword>
<evidence type="ECO:0000256" key="1">
    <source>
        <dbReference type="SAM" id="MobiDB-lite"/>
    </source>
</evidence>
<evidence type="ECO:0000256" key="2">
    <source>
        <dbReference type="SAM" id="SignalP"/>
    </source>
</evidence>
<reference evidence="3 4" key="1">
    <citation type="submission" date="2018-06" db="EMBL/GenBank/DDBJ databases">
        <title>Genomic Encyclopedia of Archaeal and Bacterial Type Strains, Phase II (KMG-II): from individual species to whole genera.</title>
        <authorList>
            <person name="Goeker M."/>
        </authorList>
    </citation>
    <scope>NUCLEOTIDE SEQUENCE [LARGE SCALE GENOMIC DNA]</scope>
    <source>
        <strain evidence="3 4">JCM 11668</strain>
    </source>
</reference>
<dbReference type="AlphaFoldDB" id="A0A318TD90"/>
<dbReference type="OrthoDB" id="8138536at2"/>
<proteinExistence type="predicted"/>
<feature type="chain" id="PRO_5016433256" evidence="2">
    <location>
        <begin position="32"/>
        <end position="120"/>
    </location>
</feature>
<name>A0A318TD90_9BRAD</name>
<evidence type="ECO:0000313" key="3">
    <source>
        <dbReference type="EMBL" id="PYF01218.1"/>
    </source>
</evidence>
<feature type="signal peptide" evidence="2">
    <location>
        <begin position="1"/>
        <end position="31"/>
    </location>
</feature>
<sequence>MSLKFPAARKLAVLLAAAAVMATGLSTDADAAKRKRTDRGTYSNGPNVSYQAGPLTRIYVTKRSWLDAGTEVLPGDRKFSDYAFPPGRSFGQENLNRPLDRQPLSPWSDLGGYPQRFPLY</sequence>
<gene>
    <name evidence="3" type="ORF">BJ122_1241</name>
</gene>
<dbReference type="RefSeq" id="WP_110782190.1">
    <property type="nucleotide sequence ID" value="NZ_QJTI01000024.1"/>
</dbReference>
<organism evidence="3 4">
    <name type="scientific">Rhodopseudomonas faecalis</name>
    <dbReference type="NCBI Taxonomy" id="99655"/>
    <lineage>
        <taxon>Bacteria</taxon>
        <taxon>Pseudomonadati</taxon>
        <taxon>Pseudomonadota</taxon>
        <taxon>Alphaproteobacteria</taxon>
        <taxon>Hyphomicrobiales</taxon>
        <taxon>Nitrobacteraceae</taxon>
        <taxon>Rhodopseudomonas</taxon>
    </lineage>
</organism>
<dbReference type="EMBL" id="QJTI01000024">
    <property type="protein sequence ID" value="PYF01218.1"/>
    <property type="molecule type" value="Genomic_DNA"/>
</dbReference>
<protein>
    <submittedName>
        <fullName evidence="3">Uncharacterized protein</fullName>
    </submittedName>
</protein>
<feature type="region of interest" description="Disordered" evidence="1">
    <location>
        <begin position="28"/>
        <end position="48"/>
    </location>
</feature>
<accession>A0A318TD90</accession>
<feature type="region of interest" description="Disordered" evidence="1">
    <location>
        <begin position="90"/>
        <end position="111"/>
    </location>
</feature>
<keyword evidence="2" id="KW-0732">Signal</keyword>
<comment type="caution">
    <text evidence="3">The sequence shown here is derived from an EMBL/GenBank/DDBJ whole genome shotgun (WGS) entry which is preliminary data.</text>
</comment>